<evidence type="ECO:0000313" key="6">
    <source>
        <dbReference type="EMBL" id="OUQ34681.1"/>
    </source>
</evidence>
<dbReference type="SUPFAM" id="SSF53822">
    <property type="entry name" value="Periplasmic binding protein-like I"/>
    <property type="match status" value="1"/>
</dbReference>
<organism evidence="6 7">
    <name type="scientific">Massilimicrobiota timonensis</name>
    <dbReference type="NCBI Taxonomy" id="1776392"/>
    <lineage>
        <taxon>Bacteria</taxon>
        <taxon>Bacillati</taxon>
        <taxon>Bacillota</taxon>
        <taxon>Erysipelotrichia</taxon>
        <taxon>Erysipelotrichales</taxon>
        <taxon>Erysipelotrichaceae</taxon>
        <taxon>Massilimicrobiota</taxon>
    </lineage>
</organism>
<evidence type="ECO:0000259" key="5">
    <source>
        <dbReference type="PROSITE" id="PS50943"/>
    </source>
</evidence>
<name>A0A1Y4T0H3_9FIRM</name>
<feature type="domain" description="HTH lacI-type" evidence="4">
    <location>
        <begin position="5"/>
        <end position="59"/>
    </location>
</feature>
<dbReference type="InterPro" id="IPR010982">
    <property type="entry name" value="Lambda_DNA-bd_dom_sf"/>
</dbReference>
<dbReference type="Gene3D" id="3.40.50.2300">
    <property type="match status" value="2"/>
</dbReference>
<evidence type="ECO:0000259" key="4">
    <source>
        <dbReference type="PROSITE" id="PS50932"/>
    </source>
</evidence>
<keyword evidence="2" id="KW-0238">DNA-binding</keyword>
<dbReference type="GO" id="GO:0003700">
    <property type="term" value="F:DNA-binding transcription factor activity"/>
    <property type="evidence" value="ECO:0007669"/>
    <property type="project" value="TreeGrafter"/>
</dbReference>
<dbReference type="EMBL" id="NFLJ01000014">
    <property type="protein sequence ID" value="OUQ34681.1"/>
    <property type="molecule type" value="Genomic_DNA"/>
</dbReference>
<dbReference type="PROSITE" id="PS50943">
    <property type="entry name" value="HTH_CROC1"/>
    <property type="match status" value="1"/>
</dbReference>
<evidence type="ECO:0000256" key="1">
    <source>
        <dbReference type="ARBA" id="ARBA00023015"/>
    </source>
</evidence>
<evidence type="ECO:0000256" key="2">
    <source>
        <dbReference type="ARBA" id="ARBA00023125"/>
    </source>
</evidence>
<evidence type="ECO:0000313" key="7">
    <source>
        <dbReference type="Proteomes" id="UP000195305"/>
    </source>
</evidence>
<dbReference type="Gene3D" id="1.10.260.40">
    <property type="entry name" value="lambda repressor-like DNA-binding domains"/>
    <property type="match status" value="1"/>
</dbReference>
<dbReference type="InterPro" id="IPR000843">
    <property type="entry name" value="HTH_LacI"/>
</dbReference>
<feature type="domain" description="HTH cro/C1-type" evidence="5">
    <location>
        <begin position="3"/>
        <end position="53"/>
    </location>
</feature>
<proteinExistence type="predicted"/>
<dbReference type="InterPro" id="IPR046335">
    <property type="entry name" value="LacI/GalR-like_sensor"/>
</dbReference>
<dbReference type="CDD" id="cd01392">
    <property type="entry name" value="HTH_LacI"/>
    <property type="match status" value="1"/>
</dbReference>
<dbReference type="PRINTS" id="PR00036">
    <property type="entry name" value="HTHLACI"/>
</dbReference>
<keyword evidence="3" id="KW-0804">Transcription</keyword>
<evidence type="ECO:0000256" key="3">
    <source>
        <dbReference type="ARBA" id="ARBA00023163"/>
    </source>
</evidence>
<dbReference type="GO" id="GO:0000976">
    <property type="term" value="F:transcription cis-regulatory region binding"/>
    <property type="evidence" value="ECO:0007669"/>
    <property type="project" value="TreeGrafter"/>
</dbReference>
<dbReference type="RefSeq" id="WP_087357860.1">
    <property type="nucleotide sequence ID" value="NZ_AP031415.1"/>
</dbReference>
<dbReference type="Proteomes" id="UP000195305">
    <property type="component" value="Unassembled WGS sequence"/>
</dbReference>
<sequence>MGKNVTIYDVAREAGVSLATVSRVINGSNVVKPKTRDKVLEAIQRLDFKPNQIARGLATSKTTTIAIVFPQSLFAHVKDMIGGIGDTSRRLDYNVSIYTTDEIGDGNPIETVIEKVVKSRADGVILFNNEEIDKEITLVNKYKIPAVVIGTRVTGKYMGSIFADAKKMAYEVVDRYLAKGKSDILFVSPKQNLINVAEMIVGIQEAYQKYQLTFDLEKQVVHTSSHYEKSYPQFLEYFQSHRHDLVFTSYDKEAVAVVNAAIDNGIHIPEDMEVIGMMNTSYALICRPSLTSIHVPVYDMGALAVRLLTKILNEEEIENKAVVIQHLLMPRATTKKDF</sequence>
<dbReference type="SUPFAM" id="SSF47413">
    <property type="entry name" value="lambda repressor-like DNA-binding domains"/>
    <property type="match status" value="1"/>
</dbReference>
<gene>
    <name evidence="6" type="ORF">B5E75_05965</name>
</gene>
<dbReference type="Pfam" id="PF13377">
    <property type="entry name" value="Peripla_BP_3"/>
    <property type="match status" value="1"/>
</dbReference>
<dbReference type="FunFam" id="1.10.260.40:FF:000002">
    <property type="entry name" value="HTH-type transcriptional repressor PurR"/>
    <property type="match status" value="1"/>
</dbReference>
<dbReference type="InterPro" id="IPR028082">
    <property type="entry name" value="Peripla_BP_I"/>
</dbReference>
<dbReference type="InterPro" id="IPR001387">
    <property type="entry name" value="Cro/C1-type_HTH"/>
</dbReference>
<accession>A0A1Y4T0H3</accession>
<dbReference type="PANTHER" id="PTHR30146:SF150">
    <property type="entry name" value="ARABINOSE METABOLISM TRANSCRIPTIONAL REPRESSOR"/>
    <property type="match status" value="1"/>
</dbReference>
<dbReference type="AlphaFoldDB" id="A0A1Y4T0H3"/>
<dbReference type="Pfam" id="PF00356">
    <property type="entry name" value="LacI"/>
    <property type="match status" value="1"/>
</dbReference>
<keyword evidence="7" id="KW-1185">Reference proteome</keyword>
<comment type="caution">
    <text evidence="6">The sequence shown here is derived from an EMBL/GenBank/DDBJ whole genome shotgun (WGS) entry which is preliminary data.</text>
</comment>
<dbReference type="PANTHER" id="PTHR30146">
    <property type="entry name" value="LACI-RELATED TRANSCRIPTIONAL REPRESSOR"/>
    <property type="match status" value="1"/>
</dbReference>
<dbReference type="PROSITE" id="PS50932">
    <property type="entry name" value="HTH_LACI_2"/>
    <property type="match status" value="1"/>
</dbReference>
<keyword evidence="1" id="KW-0805">Transcription regulation</keyword>
<dbReference type="SMART" id="SM00354">
    <property type="entry name" value="HTH_LACI"/>
    <property type="match status" value="1"/>
</dbReference>
<dbReference type="PROSITE" id="PS00356">
    <property type="entry name" value="HTH_LACI_1"/>
    <property type="match status" value="1"/>
</dbReference>
<dbReference type="OrthoDB" id="9784962at2"/>
<reference evidence="6 7" key="1">
    <citation type="journal article" date="2018" name="BMC Genomics">
        <title>Whole genome sequencing and function prediction of 133 gut anaerobes isolated from chicken caecum in pure cultures.</title>
        <authorList>
            <person name="Medvecky M."/>
            <person name="Cejkova D."/>
            <person name="Polansky O."/>
            <person name="Karasova D."/>
            <person name="Kubasova T."/>
            <person name="Cizek A."/>
            <person name="Rychlik I."/>
        </authorList>
    </citation>
    <scope>NUCLEOTIDE SEQUENCE [LARGE SCALE GENOMIC DNA]</scope>
    <source>
        <strain evidence="6 7">An13</strain>
    </source>
</reference>
<protein>
    <submittedName>
        <fullName evidence="6">Catabolite control protein A</fullName>
    </submittedName>
</protein>